<dbReference type="PANTHER" id="PTHR10000:SF8">
    <property type="entry name" value="HAD SUPERFAMILY HYDROLASE-LIKE, TYPE 3"/>
    <property type="match status" value="1"/>
</dbReference>
<dbReference type="PROSITE" id="PS01229">
    <property type="entry name" value="COF_2"/>
    <property type="match status" value="1"/>
</dbReference>
<dbReference type="GO" id="GO:0005829">
    <property type="term" value="C:cytosol"/>
    <property type="evidence" value="ECO:0007669"/>
    <property type="project" value="TreeGrafter"/>
</dbReference>
<dbReference type="Proteomes" id="UP000318693">
    <property type="component" value="Unassembled WGS sequence"/>
</dbReference>
<reference evidence="2 3" key="1">
    <citation type="submission" date="2019-07" db="EMBL/GenBank/DDBJ databases">
        <title>Georgenia wutianyii sp. nov. and Georgenia *** sp. nov. isolated from plateau pika (Ochotona curzoniae) in the Qinghai-Tibet plateau of China.</title>
        <authorList>
            <person name="Tian Z."/>
        </authorList>
    </citation>
    <scope>NUCLEOTIDE SEQUENCE [LARGE SCALE GENOMIC DNA]</scope>
    <source>
        <strain evidence="2 3">Z446</strain>
    </source>
</reference>
<comment type="caution">
    <text evidence="2">The sequence shown here is derived from an EMBL/GenBank/DDBJ whole genome shotgun (WGS) entry which is preliminary data.</text>
</comment>
<dbReference type="RefSeq" id="WP_143416801.1">
    <property type="nucleotide sequence ID" value="NZ_VJXR01000003.1"/>
</dbReference>
<evidence type="ECO:0000313" key="2">
    <source>
        <dbReference type="EMBL" id="TRW47227.1"/>
    </source>
</evidence>
<dbReference type="NCBIfam" id="TIGR01484">
    <property type="entry name" value="HAD-SF-IIB"/>
    <property type="match status" value="1"/>
</dbReference>
<dbReference type="EMBL" id="VJXR01000003">
    <property type="protein sequence ID" value="TRW47227.1"/>
    <property type="molecule type" value="Genomic_DNA"/>
</dbReference>
<dbReference type="InterPro" id="IPR036412">
    <property type="entry name" value="HAD-like_sf"/>
</dbReference>
<evidence type="ECO:0000313" key="3">
    <source>
        <dbReference type="Proteomes" id="UP000318693"/>
    </source>
</evidence>
<feature type="region of interest" description="Disordered" evidence="1">
    <location>
        <begin position="277"/>
        <end position="297"/>
    </location>
</feature>
<dbReference type="Gene3D" id="3.30.1240.10">
    <property type="match status" value="1"/>
</dbReference>
<evidence type="ECO:0000256" key="1">
    <source>
        <dbReference type="SAM" id="MobiDB-lite"/>
    </source>
</evidence>
<name>A0A552WWR6_9MICO</name>
<dbReference type="InterPro" id="IPR023214">
    <property type="entry name" value="HAD_sf"/>
</dbReference>
<gene>
    <name evidence="2" type="ORF">FJ693_01600</name>
</gene>
<dbReference type="InterPro" id="IPR006379">
    <property type="entry name" value="HAD-SF_hydro_IIB"/>
</dbReference>
<dbReference type="Gene3D" id="3.40.50.1000">
    <property type="entry name" value="HAD superfamily/HAD-like"/>
    <property type="match status" value="1"/>
</dbReference>
<sequence length="297" mass="30733">MHLPAELLDVRAIAFDVDGTLAGADHLVSPRTLRALAALDAAGVEPIVVTGRIADAAVEVLTAAGIDGYVIASNGAVAVDTRQAEPLHTAVMAAQDVAALVAFALAADVEPLVFTATDMVVGEDGIAYDYLVAVHPDSVTRKVPVRSLPRDGVTKAMLFATTERLDELDDAVRAAFPRAVRSMDNVFELGPAGADKWVALAAILHRLGIEPSQVAGLGDGENDVPWLSQVGWPVAMDNAREPVKAVARLHIGHHGDDAAAAFVEDLLAARAAASRDAAGHAGRPGHAGQPGHAGHAR</sequence>
<organism evidence="2 3">
    <name type="scientific">Georgenia yuyongxinii</name>
    <dbReference type="NCBI Taxonomy" id="2589797"/>
    <lineage>
        <taxon>Bacteria</taxon>
        <taxon>Bacillati</taxon>
        <taxon>Actinomycetota</taxon>
        <taxon>Actinomycetes</taxon>
        <taxon>Micrococcales</taxon>
        <taxon>Bogoriellaceae</taxon>
        <taxon>Georgenia</taxon>
    </lineage>
</organism>
<keyword evidence="2" id="KW-0378">Hydrolase</keyword>
<dbReference type="AlphaFoldDB" id="A0A552WWR6"/>
<accession>A0A552WWR6</accession>
<proteinExistence type="predicted"/>
<protein>
    <submittedName>
        <fullName evidence="2">HAD-IIB family hydrolase</fullName>
    </submittedName>
</protein>
<dbReference type="GO" id="GO:0016791">
    <property type="term" value="F:phosphatase activity"/>
    <property type="evidence" value="ECO:0007669"/>
    <property type="project" value="TreeGrafter"/>
</dbReference>
<dbReference type="SUPFAM" id="SSF56784">
    <property type="entry name" value="HAD-like"/>
    <property type="match status" value="1"/>
</dbReference>
<dbReference type="PANTHER" id="PTHR10000">
    <property type="entry name" value="PHOSPHOSERINE PHOSPHATASE"/>
    <property type="match status" value="1"/>
</dbReference>
<keyword evidence="3" id="KW-1185">Reference proteome</keyword>
<dbReference type="GO" id="GO:0000287">
    <property type="term" value="F:magnesium ion binding"/>
    <property type="evidence" value="ECO:0007669"/>
    <property type="project" value="TreeGrafter"/>
</dbReference>
<dbReference type="Pfam" id="PF08282">
    <property type="entry name" value="Hydrolase_3"/>
    <property type="match status" value="1"/>
</dbReference>